<feature type="region of interest" description="Disordered" evidence="8">
    <location>
        <begin position="167"/>
        <end position="215"/>
    </location>
</feature>
<dbReference type="OrthoDB" id="9805770at2"/>
<comment type="cofactor">
    <cofactor evidence="1 7">
        <name>(R)-lipoate</name>
        <dbReference type="ChEBI" id="CHEBI:83088"/>
    </cofactor>
</comment>
<dbReference type="InterPro" id="IPR001078">
    <property type="entry name" value="2-oxoacid_DH_actylTfrase"/>
</dbReference>
<dbReference type="PROSITE" id="PS00189">
    <property type="entry name" value="LIPOYL"/>
    <property type="match status" value="1"/>
</dbReference>
<evidence type="ECO:0000259" key="9">
    <source>
        <dbReference type="PROSITE" id="PS50968"/>
    </source>
</evidence>
<dbReference type="CDD" id="cd06849">
    <property type="entry name" value="lipoyl_domain"/>
    <property type="match status" value="1"/>
</dbReference>
<comment type="caution">
    <text evidence="11">The sequence shown here is derived from an EMBL/GenBank/DDBJ whole genome shotgun (WGS) entry which is preliminary data.</text>
</comment>
<feature type="domain" description="Peripheral subunit-binding (PSBD)" evidence="10">
    <location>
        <begin position="154"/>
        <end position="191"/>
    </location>
</feature>
<dbReference type="InterPro" id="IPR004167">
    <property type="entry name" value="PSBD"/>
</dbReference>
<dbReference type="PROSITE" id="PS51826">
    <property type="entry name" value="PSBD"/>
    <property type="match status" value="1"/>
</dbReference>
<dbReference type="PROSITE" id="PS50968">
    <property type="entry name" value="BIOTINYL_LIPOYL"/>
    <property type="match status" value="1"/>
</dbReference>
<proteinExistence type="inferred from homology"/>
<dbReference type="EMBL" id="NHON01000008">
    <property type="protein sequence ID" value="OWJ68078.1"/>
    <property type="molecule type" value="Genomic_DNA"/>
</dbReference>
<dbReference type="SUPFAM" id="SSF52777">
    <property type="entry name" value="CoA-dependent acyltransferases"/>
    <property type="match status" value="1"/>
</dbReference>
<dbReference type="Pfam" id="PF00198">
    <property type="entry name" value="2-oxoacid_dh"/>
    <property type="match status" value="1"/>
</dbReference>
<protein>
    <recommendedName>
        <fullName evidence="7">Dihydrolipoamide acetyltransferase component of pyruvate dehydrogenase complex</fullName>
        <ecNumber evidence="7">2.3.1.-</ecNumber>
    </recommendedName>
</protein>
<dbReference type="InterPro" id="IPR000089">
    <property type="entry name" value="Biotin_lipoyl"/>
</dbReference>
<dbReference type="PANTHER" id="PTHR43178">
    <property type="entry name" value="DIHYDROLIPOAMIDE ACETYLTRANSFERASE COMPONENT OF PYRUVATE DEHYDROGENASE COMPLEX"/>
    <property type="match status" value="1"/>
</dbReference>
<evidence type="ECO:0000256" key="7">
    <source>
        <dbReference type="RuleBase" id="RU003423"/>
    </source>
</evidence>
<sequence>MADIIEAAAVDVLAPVQQEGTKAAVRGWLAAVGDTVREGDPLVELETDKVTVEVPATASGTLVEILIATDQDAAPGAVLGRIGTDRDETARDLSRVAGEVGLAERARVRAGTGLDEEPSPGTAGAVPTSPASGRGDAQSMRPLQSIAEFDPGLRLSPSVRKLLAETGLDPAGLTGSGKDGRLTRQDVEQEVARRQARPPAEPKSASGLRSRRVPHDAMRRRIAERMAHSVATAPHVTAVFEADFGAVLAHRQAHKAAFERQGVALTVTAYLVQACVAAMKAVPTVNSRWHDDALEVFDDANIGIGTALGDKGLVVPVVHRAQSLSLLGIAAGLQEATALARAGRLAPADVQGGTFTISNHGVSGSLLAAPIIINQPQVAILGVGKVEKRVVVREAAGADAMLIRPMAYVSLTIDHRALDGAQTNAWLTRFVETIETWPLSE</sequence>
<dbReference type="STRING" id="1122125.GCA_000423185_04752"/>
<dbReference type="SUPFAM" id="SSF47005">
    <property type="entry name" value="Peripheral subunit-binding domain of 2-oxo acid dehydrogenase complex"/>
    <property type="match status" value="1"/>
</dbReference>
<name>A0A211ZS17_9PROT</name>
<dbReference type="InterPro" id="IPR050743">
    <property type="entry name" value="2-oxoacid_DH_E2_comp"/>
</dbReference>
<dbReference type="InterPro" id="IPR036625">
    <property type="entry name" value="E3-bd_dom_sf"/>
</dbReference>
<feature type="region of interest" description="Disordered" evidence="8">
    <location>
        <begin position="110"/>
        <end position="139"/>
    </location>
</feature>
<comment type="similarity">
    <text evidence="2 7">Belongs to the 2-oxoacid dehydrogenase family.</text>
</comment>
<dbReference type="InterPro" id="IPR003016">
    <property type="entry name" value="2-oxoA_DH_lipoyl-BS"/>
</dbReference>
<evidence type="ECO:0000259" key="10">
    <source>
        <dbReference type="PROSITE" id="PS51826"/>
    </source>
</evidence>
<dbReference type="GO" id="GO:0031405">
    <property type="term" value="F:lipoic acid binding"/>
    <property type="evidence" value="ECO:0007669"/>
    <property type="project" value="TreeGrafter"/>
</dbReference>
<dbReference type="Proteomes" id="UP000196655">
    <property type="component" value="Unassembled WGS sequence"/>
</dbReference>
<evidence type="ECO:0000256" key="2">
    <source>
        <dbReference type="ARBA" id="ARBA00007317"/>
    </source>
</evidence>
<dbReference type="AlphaFoldDB" id="A0A211ZS17"/>
<dbReference type="Gene3D" id="3.30.559.10">
    <property type="entry name" value="Chloramphenicol acetyltransferase-like domain"/>
    <property type="match status" value="1"/>
</dbReference>
<evidence type="ECO:0000313" key="12">
    <source>
        <dbReference type="Proteomes" id="UP000196655"/>
    </source>
</evidence>
<evidence type="ECO:0000256" key="4">
    <source>
        <dbReference type="ARBA" id="ARBA00022679"/>
    </source>
</evidence>
<dbReference type="Gene3D" id="2.40.50.100">
    <property type="match status" value="1"/>
</dbReference>
<dbReference type="GO" id="GO:0005737">
    <property type="term" value="C:cytoplasm"/>
    <property type="evidence" value="ECO:0007669"/>
    <property type="project" value="TreeGrafter"/>
</dbReference>
<dbReference type="EC" id="2.3.1.-" evidence="7"/>
<keyword evidence="4 7" id="KW-0808">Transferase</keyword>
<keyword evidence="6 7" id="KW-0012">Acyltransferase</keyword>
<dbReference type="RefSeq" id="WP_088150191.1">
    <property type="nucleotide sequence ID" value="NZ_NHON01000008.1"/>
</dbReference>
<evidence type="ECO:0000256" key="1">
    <source>
        <dbReference type="ARBA" id="ARBA00001938"/>
    </source>
</evidence>
<dbReference type="Pfam" id="PF00364">
    <property type="entry name" value="Biotin_lipoyl"/>
    <property type="match status" value="1"/>
</dbReference>
<dbReference type="InterPro" id="IPR023213">
    <property type="entry name" value="CAT-like_dom_sf"/>
</dbReference>
<dbReference type="InterPro" id="IPR011053">
    <property type="entry name" value="Single_hybrid_motif"/>
</dbReference>
<evidence type="ECO:0000256" key="5">
    <source>
        <dbReference type="ARBA" id="ARBA00022823"/>
    </source>
</evidence>
<dbReference type="Pfam" id="PF02817">
    <property type="entry name" value="E3_binding"/>
    <property type="match status" value="1"/>
</dbReference>
<keyword evidence="5 7" id="KW-0450">Lipoyl</keyword>
<dbReference type="GO" id="GO:0016407">
    <property type="term" value="F:acetyltransferase activity"/>
    <property type="evidence" value="ECO:0007669"/>
    <property type="project" value="TreeGrafter"/>
</dbReference>
<feature type="domain" description="Lipoyl-binding" evidence="9">
    <location>
        <begin position="9"/>
        <end position="83"/>
    </location>
</feature>
<evidence type="ECO:0000256" key="6">
    <source>
        <dbReference type="ARBA" id="ARBA00023315"/>
    </source>
</evidence>
<reference evidence="12" key="1">
    <citation type="submission" date="2017-05" db="EMBL/GenBank/DDBJ databases">
        <authorList>
            <person name="Macchi M."/>
            <person name="Festa S."/>
            <person name="Coppotelli B.M."/>
            <person name="Morelli I.S."/>
        </authorList>
    </citation>
    <scope>NUCLEOTIDE SEQUENCE [LARGE SCALE GENOMIC DNA]</scope>
    <source>
        <strain evidence="12">I</strain>
    </source>
</reference>
<dbReference type="PANTHER" id="PTHR43178:SF5">
    <property type="entry name" value="LIPOAMIDE ACYLTRANSFERASE COMPONENT OF BRANCHED-CHAIN ALPHA-KETO ACID DEHYDROGENASE COMPLEX, MITOCHONDRIAL"/>
    <property type="match status" value="1"/>
</dbReference>
<comment type="subunit">
    <text evidence="3">Forms a 24-polypeptide structural core with octahedral symmetry.</text>
</comment>
<evidence type="ECO:0000256" key="3">
    <source>
        <dbReference type="ARBA" id="ARBA00011484"/>
    </source>
</evidence>
<gene>
    <name evidence="11" type="ORF">BWR60_06465</name>
</gene>
<evidence type="ECO:0000313" key="11">
    <source>
        <dbReference type="EMBL" id="OWJ68078.1"/>
    </source>
</evidence>
<keyword evidence="12" id="KW-1185">Reference proteome</keyword>
<feature type="compositionally biased region" description="Basic and acidic residues" evidence="8">
    <location>
        <begin position="178"/>
        <end position="193"/>
    </location>
</feature>
<evidence type="ECO:0000256" key="8">
    <source>
        <dbReference type="SAM" id="MobiDB-lite"/>
    </source>
</evidence>
<dbReference type="Gene3D" id="4.10.320.10">
    <property type="entry name" value="E3-binding domain"/>
    <property type="match status" value="1"/>
</dbReference>
<dbReference type="SUPFAM" id="SSF51230">
    <property type="entry name" value="Single hybrid motif"/>
    <property type="match status" value="1"/>
</dbReference>
<organism evidence="11 12">
    <name type="scientific">Inquilinus limosus</name>
    <dbReference type="NCBI Taxonomy" id="171674"/>
    <lineage>
        <taxon>Bacteria</taxon>
        <taxon>Pseudomonadati</taxon>
        <taxon>Pseudomonadota</taxon>
        <taxon>Alphaproteobacteria</taxon>
        <taxon>Rhodospirillales</taxon>
        <taxon>Rhodospirillaceae</taxon>
        <taxon>Inquilinus</taxon>
    </lineage>
</organism>
<accession>A0A211ZS17</accession>